<organism evidence="1 2">
    <name type="scientific">Alkalihalobacillus trypoxylicola</name>
    <dbReference type="NCBI Taxonomy" id="519424"/>
    <lineage>
        <taxon>Bacteria</taxon>
        <taxon>Bacillati</taxon>
        <taxon>Bacillota</taxon>
        <taxon>Bacilli</taxon>
        <taxon>Bacillales</taxon>
        <taxon>Bacillaceae</taxon>
        <taxon>Alkalihalobacillus</taxon>
    </lineage>
</organism>
<comment type="caution">
    <text evidence="1">The sequence shown here is derived from an EMBL/GenBank/DDBJ whole genome shotgun (WGS) entry which is preliminary data.</text>
</comment>
<dbReference type="STRING" id="519424.AZF04_11095"/>
<sequence length="318" mass="36296">MNKNIPNFLKVINEDWFEFFCELGFLFYQNSSSEEGKLNIVLNVPSSNKIIIALAMGIAHAIYSTRAIEKADFSNWISKIKPGTLVFYSPSENTSEKSYIFDGISDLGYPTLKGMGINKGMITTLSKKETWKNIRIAPEQNKYKRQRTLTSDIGIDKINEKYDADSVRQLFNLGSPYFLLIGNENNIREDTQKKVDEDFTIQDFLRIKKFGGRQYSFISECYSSNGDEENIYALGNGIPVVVEGANSFLRYYQDIKINPKVIVLTRSSPLDTTLDALEKIEHLLLTGEINGDEEFLQKISLINVPSNIEILCWREKNE</sequence>
<keyword evidence="2" id="KW-1185">Reference proteome</keyword>
<dbReference type="Proteomes" id="UP000075806">
    <property type="component" value="Unassembled WGS sequence"/>
</dbReference>
<dbReference type="OrthoDB" id="9972181at2"/>
<dbReference type="EMBL" id="LTAO01000036">
    <property type="protein sequence ID" value="KYG27726.1"/>
    <property type="molecule type" value="Genomic_DNA"/>
</dbReference>
<protein>
    <submittedName>
        <fullName evidence="1">Uncharacterized protein</fullName>
    </submittedName>
</protein>
<name>A0A162D1K2_9BACI</name>
<evidence type="ECO:0000313" key="2">
    <source>
        <dbReference type="Proteomes" id="UP000075806"/>
    </source>
</evidence>
<dbReference type="AlphaFoldDB" id="A0A162D1K2"/>
<proteinExistence type="predicted"/>
<dbReference type="RefSeq" id="WP_061949855.1">
    <property type="nucleotide sequence ID" value="NZ_LTAO01000036.1"/>
</dbReference>
<accession>A0A162D1K2</accession>
<evidence type="ECO:0000313" key="1">
    <source>
        <dbReference type="EMBL" id="KYG27726.1"/>
    </source>
</evidence>
<gene>
    <name evidence="1" type="ORF">AZF04_11095</name>
</gene>
<reference evidence="1" key="1">
    <citation type="submission" date="2016-02" db="EMBL/GenBank/DDBJ databases">
        <title>Genome sequence of Bacillus trypoxylicola KCTC 13244(T).</title>
        <authorList>
            <person name="Jeong H."/>
            <person name="Park S.-H."/>
            <person name="Choi S.-K."/>
        </authorList>
    </citation>
    <scope>NUCLEOTIDE SEQUENCE [LARGE SCALE GENOMIC DNA]</scope>
    <source>
        <strain evidence="1">KCTC 13244</strain>
    </source>
</reference>